<comment type="caution">
    <text evidence="1">The sequence shown here is derived from an EMBL/GenBank/DDBJ whole genome shotgun (WGS) entry which is preliminary data.</text>
</comment>
<organism evidence="1 2">
    <name type="scientific">Symbiodinium pilosum</name>
    <name type="common">Dinoflagellate</name>
    <dbReference type="NCBI Taxonomy" id="2952"/>
    <lineage>
        <taxon>Eukaryota</taxon>
        <taxon>Sar</taxon>
        <taxon>Alveolata</taxon>
        <taxon>Dinophyceae</taxon>
        <taxon>Suessiales</taxon>
        <taxon>Symbiodiniaceae</taxon>
        <taxon>Symbiodinium</taxon>
    </lineage>
</organism>
<gene>
    <name evidence="1" type="primary">esyt3</name>
    <name evidence="1" type="ORF">SPIL2461_LOCUS444</name>
</gene>
<feature type="non-terminal residue" evidence="1">
    <location>
        <position position="89"/>
    </location>
</feature>
<evidence type="ECO:0000313" key="2">
    <source>
        <dbReference type="Proteomes" id="UP000649617"/>
    </source>
</evidence>
<evidence type="ECO:0000313" key="1">
    <source>
        <dbReference type="EMBL" id="CAE7159333.1"/>
    </source>
</evidence>
<dbReference type="EMBL" id="CAJNIZ010000335">
    <property type="protein sequence ID" value="CAE7159333.1"/>
    <property type="molecule type" value="Genomic_DNA"/>
</dbReference>
<name>A0A812INC0_SYMPI</name>
<protein>
    <submittedName>
        <fullName evidence="1">Esyt3 protein</fullName>
    </submittedName>
</protein>
<proteinExistence type="predicted"/>
<accession>A0A812INC0</accession>
<keyword evidence="2" id="KW-1185">Reference proteome</keyword>
<sequence>VTLSLHWEGADTGCSSATGLAIAESPLALGGHMITIMNLRPEIGEVLRNHPERIYALWRAKVKISAEAEQLERDCLFPKAGKGGSLAIN</sequence>
<dbReference type="AlphaFoldDB" id="A0A812INC0"/>
<dbReference type="Proteomes" id="UP000649617">
    <property type="component" value="Unassembled WGS sequence"/>
</dbReference>
<feature type="non-terminal residue" evidence="1">
    <location>
        <position position="1"/>
    </location>
</feature>
<reference evidence="1" key="1">
    <citation type="submission" date="2021-02" db="EMBL/GenBank/DDBJ databases">
        <authorList>
            <person name="Dougan E. K."/>
            <person name="Rhodes N."/>
            <person name="Thang M."/>
            <person name="Chan C."/>
        </authorList>
    </citation>
    <scope>NUCLEOTIDE SEQUENCE</scope>
</reference>